<evidence type="ECO:0000256" key="2">
    <source>
        <dbReference type="SAM" id="Phobius"/>
    </source>
</evidence>
<keyword evidence="4" id="KW-1185">Reference proteome</keyword>
<dbReference type="Proteomes" id="UP001303046">
    <property type="component" value="Unassembled WGS sequence"/>
</dbReference>
<feature type="region of interest" description="Disordered" evidence="1">
    <location>
        <begin position="207"/>
        <end position="249"/>
    </location>
</feature>
<accession>A0ABR1DV40</accession>
<feature type="transmembrane region" description="Helical" evidence="2">
    <location>
        <begin position="20"/>
        <end position="40"/>
    </location>
</feature>
<evidence type="ECO:0000256" key="1">
    <source>
        <dbReference type="SAM" id="MobiDB-lite"/>
    </source>
</evidence>
<reference evidence="3 4" key="1">
    <citation type="submission" date="2023-08" db="EMBL/GenBank/DDBJ databases">
        <title>A Necator americanus chromosomal reference genome.</title>
        <authorList>
            <person name="Ilik V."/>
            <person name="Petrzelkova K.J."/>
            <person name="Pardy F."/>
            <person name="Fuh T."/>
            <person name="Niatou-Singa F.S."/>
            <person name="Gouil Q."/>
            <person name="Baker L."/>
            <person name="Ritchie M.E."/>
            <person name="Jex A.R."/>
            <person name="Gazzola D."/>
            <person name="Li H."/>
            <person name="Toshio Fujiwara R."/>
            <person name="Zhan B."/>
            <person name="Aroian R.V."/>
            <person name="Pafco B."/>
            <person name="Schwarz E.M."/>
        </authorList>
    </citation>
    <scope>NUCLEOTIDE SEQUENCE [LARGE SCALE GENOMIC DNA]</scope>
    <source>
        <strain evidence="3 4">Aroian</strain>
        <tissue evidence="3">Whole animal</tissue>
    </source>
</reference>
<dbReference type="EMBL" id="JAVFWL010000005">
    <property type="protein sequence ID" value="KAK6754288.1"/>
    <property type="molecule type" value="Genomic_DNA"/>
</dbReference>
<evidence type="ECO:0000313" key="4">
    <source>
        <dbReference type="Proteomes" id="UP001303046"/>
    </source>
</evidence>
<name>A0ABR1DV40_NECAM</name>
<feature type="compositionally biased region" description="Pro residues" evidence="1">
    <location>
        <begin position="213"/>
        <end position="230"/>
    </location>
</feature>
<keyword evidence="2" id="KW-0812">Transmembrane</keyword>
<evidence type="ECO:0008006" key="5">
    <source>
        <dbReference type="Google" id="ProtNLM"/>
    </source>
</evidence>
<feature type="transmembrane region" description="Helical" evidence="2">
    <location>
        <begin position="117"/>
        <end position="141"/>
    </location>
</feature>
<feature type="transmembrane region" description="Helical" evidence="2">
    <location>
        <begin position="71"/>
        <end position="97"/>
    </location>
</feature>
<feature type="transmembrane region" description="Helical" evidence="2">
    <location>
        <begin position="46"/>
        <end position="64"/>
    </location>
</feature>
<protein>
    <recommendedName>
        <fullName evidence="5">MARVEL domain-containing protein</fullName>
    </recommendedName>
</protein>
<sequence>MLQVFHTANTTKYCGVNTKIACIVLGTIVTALEIYCFIFLPLIPGISLICVAAIVYIVLILTIVKMLRALLILFMIFNMILKIPVLIVTIYVASSIYSYKGRNNCGDYQCSLRDLPFGFLLSGLIAALLCAIIDGILTAALRRFRLLLSGVSSVMLAREDRHHPRTVVATAPQQFVYTTSSANVEYIPANDKTIPVDPTQQPRFAYHETEIPQPQPYLNPSAPPPYPNPSAPQLYSYPSAPQPPPEYKL</sequence>
<organism evidence="3 4">
    <name type="scientific">Necator americanus</name>
    <name type="common">Human hookworm</name>
    <dbReference type="NCBI Taxonomy" id="51031"/>
    <lineage>
        <taxon>Eukaryota</taxon>
        <taxon>Metazoa</taxon>
        <taxon>Ecdysozoa</taxon>
        <taxon>Nematoda</taxon>
        <taxon>Chromadorea</taxon>
        <taxon>Rhabditida</taxon>
        <taxon>Rhabditina</taxon>
        <taxon>Rhabditomorpha</taxon>
        <taxon>Strongyloidea</taxon>
        <taxon>Ancylostomatidae</taxon>
        <taxon>Bunostominae</taxon>
        <taxon>Necator</taxon>
    </lineage>
</organism>
<feature type="compositionally biased region" description="Pro residues" evidence="1">
    <location>
        <begin position="240"/>
        <end position="249"/>
    </location>
</feature>
<keyword evidence="2" id="KW-1133">Transmembrane helix</keyword>
<comment type="caution">
    <text evidence="3">The sequence shown here is derived from an EMBL/GenBank/DDBJ whole genome shotgun (WGS) entry which is preliminary data.</text>
</comment>
<evidence type="ECO:0000313" key="3">
    <source>
        <dbReference type="EMBL" id="KAK6754288.1"/>
    </source>
</evidence>
<gene>
    <name evidence="3" type="primary">Necator_chrV.g18134</name>
    <name evidence="3" type="ORF">RB195_013343</name>
</gene>
<proteinExistence type="predicted"/>
<keyword evidence="2" id="KW-0472">Membrane</keyword>